<dbReference type="EMBL" id="BTGU01000808">
    <property type="protein sequence ID" value="GMN69274.1"/>
    <property type="molecule type" value="Genomic_DNA"/>
</dbReference>
<feature type="compositionally biased region" description="Polar residues" evidence="1">
    <location>
        <begin position="19"/>
        <end position="28"/>
    </location>
</feature>
<feature type="region of interest" description="Disordered" evidence="1">
    <location>
        <begin position="1"/>
        <end position="58"/>
    </location>
</feature>
<gene>
    <name evidence="2" type="ORF">TIFTF001_038323</name>
</gene>
<evidence type="ECO:0000313" key="2">
    <source>
        <dbReference type="EMBL" id="GMN69274.1"/>
    </source>
</evidence>
<evidence type="ECO:0000256" key="1">
    <source>
        <dbReference type="SAM" id="MobiDB-lite"/>
    </source>
</evidence>
<proteinExistence type="predicted"/>
<feature type="compositionally biased region" description="Basic and acidic residues" evidence="1">
    <location>
        <begin position="507"/>
        <end position="526"/>
    </location>
</feature>
<feature type="region of interest" description="Disordered" evidence="1">
    <location>
        <begin position="354"/>
        <end position="409"/>
    </location>
</feature>
<dbReference type="Proteomes" id="UP001187192">
    <property type="component" value="Unassembled WGS sequence"/>
</dbReference>
<feature type="compositionally biased region" description="Low complexity" evidence="1">
    <location>
        <begin position="384"/>
        <end position="406"/>
    </location>
</feature>
<feature type="region of interest" description="Disordered" evidence="1">
    <location>
        <begin position="294"/>
        <end position="318"/>
    </location>
</feature>
<feature type="region of interest" description="Disordered" evidence="1">
    <location>
        <begin position="507"/>
        <end position="536"/>
    </location>
</feature>
<organism evidence="2 3">
    <name type="scientific">Ficus carica</name>
    <name type="common">Common fig</name>
    <dbReference type="NCBI Taxonomy" id="3494"/>
    <lineage>
        <taxon>Eukaryota</taxon>
        <taxon>Viridiplantae</taxon>
        <taxon>Streptophyta</taxon>
        <taxon>Embryophyta</taxon>
        <taxon>Tracheophyta</taxon>
        <taxon>Spermatophyta</taxon>
        <taxon>Magnoliopsida</taxon>
        <taxon>eudicotyledons</taxon>
        <taxon>Gunneridae</taxon>
        <taxon>Pentapetalae</taxon>
        <taxon>rosids</taxon>
        <taxon>fabids</taxon>
        <taxon>Rosales</taxon>
        <taxon>Moraceae</taxon>
        <taxon>Ficeae</taxon>
        <taxon>Ficus</taxon>
    </lineage>
</organism>
<dbReference type="AlphaFoldDB" id="A0AA88JCU0"/>
<accession>A0AA88JCU0</accession>
<keyword evidence="3" id="KW-1185">Reference proteome</keyword>
<protein>
    <submittedName>
        <fullName evidence="2">Uncharacterized protein</fullName>
    </submittedName>
</protein>
<reference evidence="2" key="1">
    <citation type="submission" date="2023-07" db="EMBL/GenBank/DDBJ databases">
        <title>draft genome sequence of fig (Ficus carica).</title>
        <authorList>
            <person name="Takahashi T."/>
            <person name="Nishimura K."/>
        </authorList>
    </citation>
    <scope>NUCLEOTIDE SEQUENCE</scope>
</reference>
<name>A0AA88JCU0_FICCA</name>
<comment type="caution">
    <text evidence="2">The sequence shown here is derived from an EMBL/GenBank/DDBJ whole genome shotgun (WGS) entry which is preliminary data.</text>
</comment>
<sequence length="721" mass="78886">MSDLSDSENAQMFEDAEVTGSSSSNTTGEAVEQETRTPDHLSGISDVPSPISPLHRPAGREKVQAGWKKFYSATCPGGRPHVWGRRRIREDGQPGQHVWSLRFSELREHCSIRGAHPGPPAGPWPNTAHQRPEEFWIPPDVELLVPDEGDLPLWPPPGDIALSTEYFRAGLRLPLHPYLRRALTRLNVVPMQLNANAYRILASCFILWTKNFVAELPFRAFQNLYRMKSTPSSSGSYYFQSYKGHSSLGARTPTSSSSTCGSSLVVDGYMVTSHPERNHHKLLSPASLEEYNWIGSSSTSDHPDDRPRTAQPGEVTVARMSEPVVHYCSRTVTTAGVATTFDRSEVPRGVPVATVHDLQSGNSSPGTSGPRVADDDMDLNQWPSGSNAGGKAESSAAAPSSQAGTAVLTDRTTSDPLEAWAIVAKFDDKLTSEVAELSRRFNPIVAIDDCAEKLIEALCLAFSGSAAVRRYANCVENDVFSTKTEAKSARNVEKKVEDKAKEIGKKLKDAEKRASEAEDARRKAEDDLAATRSEHSRSLMRPLLKRAGHLRSRRVTEEAREVRDVVILDEPEQIAVPEQAVIPGQKSSPDQATLPYQQIFILMSDFGRCLTWGPVSIVRGPLECGICLSKPRVGSYSDTSYGWLGCSMESTQVQLWSVSSVGTSRGGPGTTGVRGLPEQTLSWVMLGHLLWLAWVVHGIDPSPTLVSSQHGDLSRPYTNLI</sequence>
<feature type="compositionally biased region" description="Polar residues" evidence="1">
    <location>
        <begin position="357"/>
        <end position="367"/>
    </location>
</feature>
<evidence type="ECO:0000313" key="3">
    <source>
        <dbReference type="Proteomes" id="UP001187192"/>
    </source>
</evidence>